<keyword evidence="1" id="KW-1133">Transmembrane helix</keyword>
<feature type="non-terminal residue" evidence="2">
    <location>
        <position position="72"/>
    </location>
</feature>
<keyword evidence="1" id="KW-0472">Membrane</keyword>
<gene>
    <name evidence="2" type="ORF">ACFFIA_05705</name>
</gene>
<keyword evidence="3" id="KW-1185">Reference proteome</keyword>
<dbReference type="Proteomes" id="UP001589867">
    <property type="component" value="Unassembled WGS sequence"/>
</dbReference>
<feature type="transmembrane region" description="Helical" evidence="1">
    <location>
        <begin position="37"/>
        <end position="63"/>
    </location>
</feature>
<dbReference type="RefSeq" id="WP_377246494.1">
    <property type="nucleotide sequence ID" value="NZ_JBHLUH010000007.1"/>
</dbReference>
<keyword evidence="1" id="KW-0812">Transmembrane</keyword>
<comment type="caution">
    <text evidence="2">The sequence shown here is derived from an EMBL/GenBank/DDBJ whole genome shotgun (WGS) entry which is preliminary data.</text>
</comment>
<evidence type="ECO:0000256" key="1">
    <source>
        <dbReference type="SAM" id="Phobius"/>
    </source>
</evidence>
<accession>A0ABV6LXT9</accession>
<proteinExistence type="predicted"/>
<evidence type="ECO:0000313" key="2">
    <source>
        <dbReference type="EMBL" id="MFC0527149.1"/>
    </source>
</evidence>
<organism evidence="2 3">
    <name type="scientific">Phytohabitans kaempferiae</name>
    <dbReference type="NCBI Taxonomy" id="1620943"/>
    <lineage>
        <taxon>Bacteria</taxon>
        <taxon>Bacillati</taxon>
        <taxon>Actinomycetota</taxon>
        <taxon>Actinomycetes</taxon>
        <taxon>Micromonosporales</taxon>
        <taxon>Micromonosporaceae</taxon>
    </lineage>
</organism>
<name>A0ABV6LXT9_9ACTN</name>
<evidence type="ECO:0000313" key="3">
    <source>
        <dbReference type="Proteomes" id="UP001589867"/>
    </source>
</evidence>
<sequence length="72" mass="7760">MSDLEHGTGRKLVWASSEVTARIEQQVRPQVSLPKTLALAATYAFVFTWVPTVIVFGATTILAPSVTNEASV</sequence>
<dbReference type="EMBL" id="JBHLUH010000007">
    <property type="protein sequence ID" value="MFC0527149.1"/>
    <property type="molecule type" value="Genomic_DNA"/>
</dbReference>
<protein>
    <submittedName>
        <fullName evidence="2">Uncharacterized protein</fullName>
    </submittedName>
</protein>
<reference evidence="2 3" key="1">
    <citation type="submission" date="2024-09" db="EMBL/GenBank/DDBJ databases">
        <authorList>
            <person name="Sun Q."/>
            <person name="Mori K."/>
        </authorList>
    </citation>
    <scope>NUCLEOTIDE SEQUENCE [LARGE SCALE GENOMIC DNA]</scope>
    <source>
        <strain evidence="2 3">TBRC 3947</strain>
    </source>
</reference>